<keyword evidence="2" id="KW-1185">Reference proteome</keyword>
<reference evidence="1 2" key="1">
    <citation type="journal article" date="2012" name="J. Bacteriol.">
        <title>Genome Sequence of Galbibacter marinum Type Strain ck-I2-15.</title>
        <authorList>
            <person name="Lai Q."/>
            <person name="Li C."/>
            <person name="Shao Z."/>
        </authorList>
    </citation>
    <scope>NUCLEOTIDE SEQUENCE [LARGE SCALE GENOMIC DNA]</scope>
    <source>
        <strain evidence="2">ck-I2-15</strain>
    </source>
</reference>
<evidence type="ECO:0000313" key="1">
    <source>
        <dbReference type="EMBL" id="EKF54073.1"/>
    </source>
</evidence>
<comment type="caution">
    <text evidence="1">The sequence shown here is derived from an EMBL/GenBank/DDBJ whole genome shotgun (WGS) entry which is preliminary data.</text>
</comment>
<evidence type="ECO:0000313" key="2">
    <source>
        <dbReference type="Proteomes" id="UP000007364"/>
    </source>
</evidence>
<dbReference type="OrthoDB" id="1359750at2"/>
<gene>
    <name evidence="1" type="ORF">I215_14431</name>
</gene>
<proteinExistence type="predicted"/>
<accession>K2NZ22</accession>
<dbReference type="Proteomes" id="UP000007364">
    <property type="component" value="Unassembled WGS sequence"/>
</dbReference>
<protein>
    <submittedName>
        <fullName evidence="1">Uncharacterized protein</fullName>
    </submittedName>
</protein>
<organism evidence="1 2">
    <name type="scientific">Galbibacter marinus</name>
    <dbReference type="NCBI Taxonomy" id="555500"/>
    <lineage>
        <taxon>Bacteria</taxon>
        <taxon>Pseudomonadati</taxon>
        <taxon>Bacteroidota</taxon>
        <taxon>Flavobacteriia</taxon>
        <taxon>Flavobacteriales</taxon>
        <taxon>Flavobacteriaceae</taxon>
        <taxon>Galbibacter</taxon>
    </lineage>
</organism>
<dbReference type="AlphaFoldDB" id="K2NZ22"/>
<sequence length="109" mass="12973">MCKVSDKLILYSCTQDINFEKNHWVLNRFVDGKNDIILGERNLPCRIDPLIVKTNIEKLTNMLNATNCFDFEAEFKDKDQLVLYFKNETSLSERKMYVFEFKSELTHLR</sequence>
<name>K2NZ22_9FLAO</name>
<dbReference type="RefSeq" id="WP_008992716.1">
    <property type="nucleotide sequence ID" value="NZ_AMSG01000033.1"/>
</dbReference>
<dbReference type="EMBL" id="AMSG01000033">
    <property type="protein sequence ID" value="EKF54073.1"/>
    <property type="molecule type" value="Genomic_DNA"/>
</dbReference>